<keyword evidence="3 7" id="KW-0813">Transport</keyword>
<feature type="compositionally biased region" description="Low complexity" evidence="8">
    <location>
        <begin position="594"/>
        <end position="605"/>
    </location>
</feature>
<comment type="function">
    <text evidence="6 7">Involved in the initiation of assembly of the COPII coat required for the formation of transport vesicles from the endoplasmic reticulum (ER) and the selection of cargo molecules. Also involved in autophagy.</text>
</comment>
<evidence type="ECO:0000256" key="6">
    <source>
        <dbReference type="ARBA" id="ARBA00024687"/>
    </source>
</evidence>
<keyword evidence="7" id="KW-0653">Protein transport</keyword>
<feature type="compositionally biased region" description="Basic and acidic residues" evidence="8">
    <location>
        <begin position="766"/>
        <end position="781"/>
    </location>
</feature>
<keyword evidence="12" id="KW-1185">Reference proteome</keyword>
<dbReference type="PANTHER" id="PTHR13402">
    <property type="entry name" value="RGPR-RELATED"/>
    <property type="match status" value="1"/>
</dbReference>
<feature type="region of interest" description="Disordered" evidence="8">
    <location>
        <begin position="1180"/>
        <end position="1233"/>
    </location>
</feature>
<evidence type="ECO:0000256" key="1">
    <source>
        <dbReference type="ARBA" id="ARBA00004397"/>
    </source>
</evidence>
<dbReference type="GO" id="GO:0007030">
    <property type="term" value="P:Golgi organization"/>
    <property type="evidence" value="ECO:0007669"/>
    <property type="project" value="TreeGrafter"/>
</dbReference>
<evidence type="ECO:0000256" key="5">
    <source>
        <dbReference type="ARBA" id="ARBA00022892"/>
    </source>
</evidence>
<organism evidence="11 12">
    <name type="scientific">Nadsonia fulvescens var. elongata DSM 6958</name>
    <dbReference type="NCBI Taxonomy" id="857566"/>
    <lineage>
        <taxon>Eukaryota</taxon>
        <taxon>Fungi</taxon>
        <taxon>Dikarya</taxon>
        <taxon>Ascomycota</taxon>
        <taxon>Saccharomycotina</taxon>
        <taxon>Dipodascomycetes</taxon>
        <taxon>Dipodascales</taxon>
        <taxon>Dipodascales incertae sedis</taxon>
        <taxon>Nadsonia</taxon>
    </lineage>
</organism>
<comment type="subcellular location">
    <subcellularLocation>
        <location evidence="1">Endoplasmic reticulum membrane</location>
        <topology evidence="1">Peripheral membrane protein</topology>
        <orientation evidence="1">Cytoplasmic side</orientation>
    </subcellularLocation>
</comment>
<feature type="compositionally biased region" description="Basic and acidic residues" evidence="8">
    <location>
        <begin position="1213"/>
        <end position="1233"/>
    </location>
</feature>
<feature type="compositionally biased region" description="Polar residues" evidence="8">
    <location>
        <begin position="878"/>
        <end position="896"/>
    </location>
</feature>
<protein>
    <recommendedName>
        <fullName evidence="7">Protein transport protein sec16</fullName>
    </recommendedName>
</protein>
<dbReference type="InterPro" id="IPR024340">
    <property type="entry name" value="Sec16_CCD"/>
</dbReference>
<dbReference type="GO" id="GO:0070973">
    <property type="term" value="P:protein localization to endoplasmic reticulum exit site"/>
    <property type="evidence" value="ECO:0007669"/>
    <property type="project" value="TreeGrafter"/>
</dbReference>
<feature type="region of interest" description="Disordered" evidence="8">
    <location>
        <begin position="1276"/>
        <end position="1363"/>
    </location>
</feature>
<feature type="compositionally biased region" description="Low complexity" evidence="8">
    <location>
        <begin position="1303"/>
        <end position="1315"/>
    </location>
</feature>
<dbReference type="Pfam" id="PF12932">
    <property type="entry name" value="Sec16"/>
    <property type="match status" value="1"/>
</dbReference>
<dbReference type="GO" id="GO:0005789">
    <property type="term" value="C:endoplasmic reticulum membrane"/>
    <property type="evidence" value="ECO:0007669"/>
    <property type="project" value="UniProtKB-SubCell"/>
</dbReference>
<dbReference type="GO" id="GO:0015031">
    <property type="term" value="P:protein transport"/>
    <property type="evidence" value="ECO:0007669"/>
    <property type="project" value="UniProtKB-KW"/>
</dbReference>
<dbReference type="CDD" id="cd09233">
    <property type="entry name" value="ACE1-Sec16-like"/>
    <property type="match status" value="1"/>
</dbReference>
<dbReference type="STRING" id="857566.A0A1E3PTB2"/>
<dbReference type="Pfam" id="PF12931">
    <property type="entry name" value="TPR_Sec16"/>
    <property type="match status" value="1"/>
</dbReference>
<dbReference type="Gene3D" id="1.25.40.1030">
    <property type="match status" value="1"/>
</dbReference>
<feature type="compositionally biased region" description="Polar residues" evidence="8">
    <location>
        <begin position="815"/>
        <end position="826"/>
    </location>
</feature>
<feature type="compositionally biased region" description="Low complexity" evidence="8">
    <location>
        <begin position="676"/>
        <end position="687"/>
    </location>
</feature>
<keyword evidence="4 7" id="KW-0256">Endoplasmic reticulum</keyword>
<evidence type="ECO:0000259" key="10">
    <source>
        <dbReference type="Pfam" id="PF12932"/>
    </source>
</evidence>
<dbReference type="GO" id="GO:0006914">
    <property type="term" value="P:autophagy"/>
    <property type="evidence" value="ECO:0007669"/>
    <property type="project" value="UniProtKB-KW"/>
</dbReference>
<accession>A0A1E3PTB2</accession>
<sequence>MVPPSMSFGSTSTRAEIKLRSVSNLMKIDKLNCKFPGPLIPYSKPPLKSKKKDVEKWMKEKIVDLEGHLHEKLSQNHCNKRYEHRILLFKVVGYLLQNDGSISLNETSLKDLRHLLCPDLTDATNSSLHFSSVSQIYSKPSQSDQNSRANGGLEKVLNNKDSADLYNYLRLGEKENAIRYAMDKGYWAHALLIASAVSPAHWSNTVEEFVKENIRPLESPNASNIAFLYKLFGGSGAEAVGELTASRGPVSLSKAYDRPVDNWCDILWLALSNITPQSGSAIVALGDSLLGTGMIEAAHICFILSGIPGFGLPEEQVGSFSLLGSDRRYSAAQFGCDTDSIILSEVYEFCLSLRNDVSFVPVINNLLYKSYLTTVLADHGLFTEARRYNDAVLAGIKSIPKGLSITPSFINTVQNLSQRLLESPADSSSNWLVGKLSKPNLENVWGTIDKNLSKFVTGDDASSKTEFQEREKGIFGHYSRAQSAADIPSIVNLTNTTNTATSGVSMSLYSATTSPGYSSSANLYPAGSQNQSKYNRPFEQDEANMPLYMNTVPSANRASLTVSPIARPTQHDMSLPTGASSVGPKGSDTQPALTSYGSGDSSTLSTGTSAIYNPYAPAKLTESGKLEHATQSYVSEGYVDKTGPNISLASTANTMYNPYAPVSGHESKSEAGYQPVTTTVRQSTTTSGSNLSLPSLSRAPDVSSQFISEKHQYSSPNLGMPSHPVNPYAPTFEPKMPSNYSPYAVSSPGPVQARPVLPYNNAESASDIHSHVPPEPLDRNETSYSLPRPSTATTPVNKLFKASSSNQSLRSLSSHNIRQNISSGSQIEIPESELKPMNRENSLSSVHHLYGLENQGITLIDSGELNDPPIEPKDSHFSKSNLTPSPSYGSTEQPVQLSHIGTRNEIDESRGDEGSFDYISHADENSSIVERPYDSTEGFEDRNRYELREEFCPASIHSPSSISYVPSESGGEIVNGEGNQSSQLNNDGDMSEHVTLNLSKSPLNPYAPISNTSKFTNSYTPEISSYNPYSPIPKSESGGNYTPQNYAPQESVKYVEENLAENLSTPYEDSGYNPYSALYGSTADGDNTGSISEKDGLCVESEVNPEYTVTTPTYETRMLEEVEQVVNISEPVYQQPSYGIEADEEPSTASSDSYNGGDFFTPLSSSSVYAPMAMNTGVIPKVVPLSQSSARTPVVREDEDEEVEDLGFSNKPKKLESEKKKENEAEKKKADEEKKGWFGGWFHKKGDQQNVVKAKLGEESSFYYDEKLKRWVNKNASAEEETVNVGPPPPPMKVSSANSGVTSPSASSLPPASLAPLPPAIPKPKISTTGGLDDLLSVAPPLGGARKPVKKNARSRYVDVLNP</sequence>
<name>A0A1E3PTB2_9ASCO</name>
<reference evidence="11 12" key="1">
    <citation type="journal article" date="2016" name="Proc. Natl. Acad. Sci. U.S.A.">
        <title>Comparative genomics of biotechnologically important yeasts.</title>
        <authorList>
            <person name="Riley R."/>
            <person name="Haridas S."/>
            <person name="Wolfe K.H."/>
            <person name="Lopes M.R."/>
            <person name="Hittinger C.T."/>
            <person name="Goeker M."/>
            <person name="Salamov A.A."/>
            <person name="Wisecaver J.H."/>
            <person name="Long T.M."/>
            <person name="Calvey C.H."/>
            <person name="Aerts A.L."/>
            <person name="Barry K.W."/>
            <person name="Choi C."/>
            <person name="Clum A."/>
            <person name="Coughlan A.Y."/>
            <person name="Deshpande S."/>
            <person name="Douglass A.P."/>
            <person name="Hanson S.J."/>
            <person name="Klenk H.-P."/>
            <person name="LaButti K.M."/>
            <person name="Lapidus A."/>
            <person name="Lindquist E.A."/>
            <person name="Lipzen A.M."/>
            <person name="Meier-Kolthoff J.P."/>
            <person name="Ohm R.A."/>
            <person name="Otillar R.P."/>
            <person name="Pangilinan J.L."/>
            <person name="Peng Y."/>
            <person name="Rokas A."/>
            <person name="Rosa C.A."/>
            <person name="Scheuner C."/>
            <person name="Sibirny A.A."/>
            <person name="Slot J.C."/>
            <person name="Stielow J.B."/>
            <person name="Sun H."/>
            <person name="Kurtzman C.P."/>
            <person name="Blackwell M."/>
            <person name="Grigoriev I.V."/>
            <person name="Jeffries T.W."/>
        </authorList>
    </citation>
    <scope>NUCLEOTIDE SEQUENCE [LARGE SCALE GENOMIC DNA]</scope>
    <source>
        <strain evidence="11 12">DSM 6958</strain>
    </source>
</reference>
<keyword evidence="5 7" id="KW-0931">ER-Golgi transport</keyword>
<feature type="domain" description="Sec16 Sec23-binding" evidence="9">
    <location>
        <begin position="166"/>
        <end position="459"/>
    </location>
</feature>
<evidence type="ECO:0000313" key="12">
    <source>
        <dbReference type="Proteomes" id="UP000095009"/>
    </source>
</evidence>
<comment type="similarity">
    <text evidence="2 7">Belongs to the SEC16 family.</text>
</comment>
<dbReference type="Proteomes" id="UP000095009">
    <property type="component" value="Unassembled WGS sequence"/>
</dbReference>
<evidence type="ECO:0000313" key="11">
    <source>
        <dbReference type="EMBL" id="ODQ68172.1"/>
    </source>
</evidence>
<feature type="region of interest" description="Disordered" evidence="8">
    <location>
        <begin position="568"/>
        <end position="605"/>
    </location>
</feature>
<dbReference type="GO" id="GO:0016192">
    <property type="term" value="P:vesicle-mediated transport"/>
    <property type="evidence" value="ECO:0007669"/>
    <property type="project" value="UniProtKB-KW"/>
</dbReference>
<gene>
    <name evidence="11" type="ORF">NADFUDRAFT_81212</name>
</gene>
<dbReference type="EMBL" id="KV454406">
    <property type="protein sequence ID" value="ODQ68172.1"/>
    <property type="molecule type" value="Genomic_DNA"/>
</dbReference>
<proteinExistence type="inferred from homology"/>
<feature type="compositionally biased region" description="Polar residues" evidence="8">
    <location>
        <begin position="702"/>
        <end position="717"/>
    </location>
</feature>
<feature type="compositionally biased region" description="Polar residues" evidence="8">
    <location>
        <begin position="782"/>
        <end position="796"/>
    </location>
</feature>
<dbReference type="InterPro" id="IPR024298">
    <property type="entry name" value="Sec16_Sec23-bd"/>
</dbReference>
<keyword evidence="7" id="KW-0472">Membrane</keyword>
<evidence type="ECO:0000256" key="4">
    <source>
        <dbReference type="ARBA" id="ARBA00022824"/>
    </source>
</evidence>
<feature type="region of interest" description="Disordered" evidence="8">
    <location>
        <begin position="764"/>
        <end position="833"/>
    </location>
</feature>
<keyword evidence="7" id="KW-0072">Autophagy</keyword>
<dbReference type="GO" id="GO:0070971">
    <property type="term" value="C:endoplasmic reticulum exit site"/>
    <property type="evidence" value="ECO:0007669"/>
    <property type="project" value="TreeGrafter"/>
</dbReference>
<feature type="region of interest" description="Disordered" evidence="8">
    <location>
        <begin position="860"/>
        <end position="896"/>
    </location>
</feature>
<dbReference type="GO" id="GO:0012507">
    <property type="term" value="C:ER to Golgi transport vesicle membrane"/>
    <property type="evidence" value="ECO:0007669"/>
    <property type="project" value="TreeGrafter"/>
</dbReference>
<evidence type="ECO:0000256" key="3">
    <source>
        <dbReference type="ARBA" id="ARBA00022448"/>
    </source>
</evidence>
<dbReference type="PANTHER" id="PTHR13402:SF6">
    <property type="entry name" value="SECRETORY 16, ISOFORM I"/>
    <property type="match status" value="1"/>
</dbReference>
<feature type="domain" description="Sec16 central conserved" evidence="10">
    <location>
        <begin position="10"/>
        <end position="100"/>
    </location>
</feature>
<dbReference type="OrthoDB" id="8918678at2759"/>
<feature type="region of interest" description="Disordered" evidence="8">
    <location>
        <begin position="666"/>
        <end position="722"/>
    </location>
</feature>
<evidence type="ECO:0000259" key="9">
    <source>
        <dbReference type="Pfam" id="PF12931"/>
    </source>
</evidence>
<feature type="compositionally biased region" description="Low complexity" evidence="8">
    <location>
        <begin position="803"/>
        <end position="814"/>
    </location>
</feature>
<evidence type="ECO:0000256" key="7">
    <source>
        <dbReference type="RuleBase" id="RU364101"/>
    </source>
</evidence>
<evidence type="ECO:0000256" key="8">
    <source>
        <dbReference type="SAM" id="MobiDB-lite"/>
    </source>
</evidence>
<evidence type="ECO:0000256" key="2">
    <source>
        <dbReference type="ARBA" id="ARBA00005927"/>
    </source>
</evidence>